<comment type="caution">
    <text evidence="1">The sequence shown here is derived from an EMBL/GenBank/DDBJ whole genome shotgun (WGS) entry which is preliminary data.</text>
</comment>
<reference evidence="1 2" key="1">
    <citation type="journal article" date="2019" name="Sci. Rep.">
        <title>Orb-weaving spider Araneus ventricosus genome elucidates the spidroin gene catalogue.</title>
        <authorList>
            <person name="Kono N."/>
            <person name="Nakamura H."/>
            <person name="Ohtoshi R."/>
            <person name="Moran D.A.P."/>
            <person name="Shinohara A."/>
            <person name="Yoshida Y."/>
            <person name="Fujiwara M."/>
            <person name="Mori M."/>
            <person name="Tomita M."/>
            <person name="Arakawa K."/>
        </authorList>
    </citation>
    <scope>NUCLEOTIDE SEQUENCE [LARGE SCALE GENOMIC DNA]</scope>
</reference>
<evidence type="ECO:0000313" key="2">
    <source>
        <dbReference type="Proteomes" id="UP000499080"/>
    </source>
</evidence>
<dbReference type="EMBL" id="BGPR01093472">
    <property type="protein sequence ID" value="GBM31112.1"/>
    <property type="molecule type" value="Genomic_DNA"/>
</dbReference>
<dbReference type="Proteomes" id="UP000499080">
    <property type="component" value="Unassembled WGS sequence"/>
</dbReference>
<organism evidence="1 2">
    <name type="scientific">Araneus ventricosus</name>
    <name type="common">Orbweaver spider</name>
    <name type="synonym">Epeira ventricosa</name>
    <dbReference type="NCBI Taxonomy" id="182803"/>
    <lineage>
        <taxon>Eukaryota</taxon>
        <taxon>Metazoa</taxon>
        <taxon>Ecdysozoa</taxon>
        <taxon>Arthropoda</taxon>
        <taxon>Chelicerata</taxon>
        <taxon>Arachnida</taxon>
        <taxon>Araneae</taxon>
        <taxon>Araneomorphae</taxon>
        <taxon>Entelegynae</taxon>
        <taxon>Araneoidea</taxon>
        <taxon>Araneidae</taxon>
        <taxon>Araneus</taxon>
    </lineage>
</organism>
<name>A0A4Y2EPC8_ARAVE</name>
<evidence type="ECO:0000313" key="1">
    <source>
        <dbReference type="EMBL" id="GBM31112.1"/>
    </source>
</evidence>
<accession>A0A4Y2EPC8</accession>
<proteinExistence type="predicted"/>
<keyword evidence="2" id="KW-1185">Reference proteome</keyword>
<sequence length="128" mass="14665">MRIFPVSQTRICYLSTFASSAATTATSNNVSSPIRRKAIFSWERKQKGKHSISHPLLKEDPCLHEFQLGKEDSEGKEKFFCSSEEKLPFTEEAGKYPILRNFLLCRGRVKEGKGDFKKGRVYEHTFEG</sequence>
<gene>
    <name evidence="1" type="ORF">AVEN_30946_1</name>
</gene>
<dbReference type="AlphaFoldDB" id="A0A4Y2EPC8"/>
<protein>
    <submittedName>
        <fullName evidence="1">Uncharacterized protein</fullName>
    </submittedName>
</protein>